<dbReference type="Gene3D" id="3.40.50.1820">
    <property type="entry name" value="alpha/beta hydrolase"/>
    <property type="match status" value="1"/>
</dbReference>
<keyword evidence="1" id="KW-0378">Hydrolase</keyword>
<dbReference type="InterPro" id="IPR029058">
    <property type="entry name" value="AB_hydrolase_fold"/>
</dbReference>
<dbReference type="InterPro" id="IPR050593">
    <property type="entry name" value="LovG"/>
</dbReference>
<dbReference type="PANTHER" id="PTHR48070">
    <property type="entry name" value="ESTERASE OVCA2"/>
    <property type="match status" value="1"/>
</dbReference>
<dbReference type="Pfam" id="PF03959">
    <property type="entry name" value="FSH1"/>
    <property type="match status" value="1"/>
</dbReference>
<dbReference type="GO" id="GO:0005737">
    <property type="term" value="C:cytoplasm"/>
    <property type="evidence" value="ECO:0007669"/>
    <property type="project" value="TreeGrafter"/>
</dbReference>
<proteinExistence type="predicted"/>
<reference evidence="3" key="1">
    <citation type="journal article" date="2020" name="Stud. Mycol.">
        <title>101 Dothideomycetes genomes: a test case for predicting lifestyles and emergence of pathogens.</title>
        <authorList>
            <person name="Haridas S."/>
            <person name="Albert R."/>
            <person name="Binder M."/>
            <person name="Bloem J."/>
            <person name="Labutti K."/>
            <person name="Salamov A."/>
            <person name="Andreopoulos B."/>
            <person name="Baker S."/>
            <person name="Barry K."/>
            <person name="Bills G."/>
            <person name="Bluhm B."/>
            <person name="Cannon C."/>
            <person name="Castanera R."/>
            <person name="Culley D."/>
            <person name="Daum C."/>
            <person name="Ezra D."/>
            <person name="Gonzalez J."/>
            <person name="Henrissat B."/>
            <person name="Kuo A."/>
            <person name="Liang C."/>
            <person name="Lipzen A."/>
            <person name="Lutzoni F."/>
            <person name="Magnuson J."/>
            <person name="Mondo S."/>
            <person name="Nolan M."/>
            <person name="Ohm R."/>
            <person name="Pangilinan J."/>
            <person name="Park H.-J."/>
            <person name="Ramirez L."/>
            <person name="Alfaro M."/>
            <person name="Sun H."/>
            <person name="Tritt A."/>
            <person name="Yoshinaga Y."/>
            <person name="Zwiers L.-H."/>
            <person name="Turgeon B."/>
            <person name="Goodwin S."/>
            <person name="Spatafora J."/>
            <person name="Crous P."/>
            <person name="Grigoriev I."/>
        </authorList>
    </citation>
    <scope>NUCLEOTIDE SEQUENCE</scope>
    <source>
        <strain evidence="3">CBS 175.79</strain>
    </source>
</reference>
<dbReference type="AlphaFoldDB" id="A0A6A5YCJ0"/>
<dbReference type="EMBL" id="ML978066">
    <property type="protein sequence ID" value="KAF2022334.1"/>
    <property type="molecule type" value="Genomic_DNA"/>
</dbReference>
<dbReference type="GO" id="GO:0016787">
    <property type="term" value="F:hydrolase activity"/>
    <property type="evidence" value="ECO:0007669"/>
    <property type="project" value="UniProtKB-KW"/>
</dbReference>
<sequence length="277" mass="30515">MATTDAPPPTRPIKLLMIHGYTQSGPLFYAKTRALEKILIKSFPAGVSLHYPTGPIRLSPADEPFLATRDGGETPEDEIDAWAWWKKKGQGDQYVYEGLDRGFAQLATALKEEGPFDGVIGFSQGACATGLLASALEPGRKEVFEKLQKEGGIEFPSSLLDASGETIHPPFKFAVSYSGFAPVGVDAYRAFFEPKIKTPLLHFIGCLDTVVEEKRSLAYIDTCEQPATLYHPGGHILASQKIHVTALIRYIYEQLYKSENPDKATQEESVEDMDVPF</sequence>
<dbReference type="InterPro" id="IPR005645">
    <property type="entry name" value="FSH-like_dom"/>
</dbReference>
<organism evidence="3 4">
    <name type="scientific">Aaosphaeria arxii CBS 175.79</name>
    <dbReference type="NCBI Taxonomy" id="1450172"/>
    <lineage>
        <taxon>Eukaryota</taxon>
        <taxon>Fungi</taxon>
        <taxon>Dikarya</taxon>
        <taxon>Ascomycota</taxon>
        <taxon>Pezizomycotina</taxon>
        <taxon>Dothideomycetes</taxon>
        <taxon>Pleosporomycetidae</taxon>
        <taxon>Pleosporales</taxon>
        <taxon>Pleosporales incertae sedis</taxon>
        <taxon>Aaosphaeria</taxon>
    </lineage>
</organism>
<dbReference type="GO" id="GO:0005634">
    <property type="term" value="C:nucleus"/>
    <property type="evidence" value="ECO:0007669"/>
    <property type="project" value="TreeGrafter"/>
</dbReference>
<name>A0A6A5YCJ0_9PLEO</name>
<dbReference type="GO" id="GO:0019748">
    <property type="term" value="P:secondary metabolic process"/>
    <property type="evidence" value="ECO:0007669"/>
    <property type="project" value="TreeGrafter"/>
</dbReference>
<evidence type="ECO:0000313" key="3">
    <source>
        <dbReference type="EMBL" id="KAF2022334.1"/>
    </source>
</evidence>
<dbReference type="GeneID" id="54280520"/>
<dbReference type="OrthoDB" id="2094269at2759"/>
<evidence type="ECO:0000256" key="1">
    <source>
        <dbReference type="ARBA" id="ARBA00022801"/>
    </source>
</evidence>
<dbReference type="SUPFAM" id="SSF53474">
    <property type="entry name" value="alpha/beta-Hydrolases"/>
    <property type="match status" value="1"/>
</dbReference>
<gene>
    <name evidence="3" type="ORF">BU24DRAFT_338231</name>
</gene>
<dbReference type="RefSeq" id="XP_033390673.1">
    <property type="nucleotide sequence ID" value="XM_033523123.1"/>
</dbReference>
<dbReference type="Proteomes" id="UP000799778">
    <property type="component" value="Unassembled WGS sequence"/>
</dbReference>
<protein>
    <submittedName>
        <fullName evidence="3">FSH1-domain-containing protein</fullName>
    </submittedName>
</protein>
<accession>A0A6A5YCJ0</accession>
<evidence type="ECO:0000313" key="4">
    <source>
        <dbReference type="Proteomes" id="UP000799778"/>
    </source>
</evidence>
<feature type="domain" description="Serine hydrolase" evidence="2">
    <location>
        <begin position="12"/>
        <end position="244"/>
    </location>
</feature>
<keyword evidence="4" id="KW-1185">Reference proteome</keyword>
<dbReference type="PANTHER" id="PTHR48070:SF6">
    <property type="entry name" value="ESTERASE OVCA2"/>
    <property type="match status" value="1"/>
</dbReference>
<evidence type="ECO:0000259" key="2">
    <source>
        <dbReference type="Pfam" id="PF03959"/>
    </source>
</evidence>